<evidence type="ECO:0000259" key="1">
    <source>
        <dbReference type="PROSITE" id="PS50404"/>
    </source>
</evidence>
<dbReference type="PROSITE" id="PS50405">
    <property type="entry name" value="GST_CTER"/>
    <property type="match status" value="1"/>
</dbReference>
<dbReference type="EMBL" id="QQBB01000005">
    <property type="protein sequence ID" value="RDI58631.1"/>
    <property type="molecule type" value="Genomic_DNA"/>
</dbReference>
<proteinExistence type="predicted"/>
<keyword evidence="4" id="KW-1185">Reference proteome</keyword>
<dbReference type="InterPro" id="IPR004046">
    <property type="entry name" value="GST_C"/>
</dbReference>
<dbReference type="PANTHER" id="PTHR44051">
    <property type="entry name" value="GLUTATHIONE S-TRANSFERASE-RELATED"/>
    <property type="match status" value="1"/>
</dbReference>
<dbReference type="InterPro" id="IPR036282">
    <property type="entry name" value="Glutathione-S-Trfase_C_sf"/>
</dbReference>
<feature type="domain" description="GST C-terminal" evidence="2">
    <location>
        <begin position="87"/>
        <end position="221"/>
    </location>
</feature>
<dbReference type="Pfam" id="PF13417">
    <property type="entry name" value="GST_N_3"/>
    <property type="match status" value="1"/>
</dbReference>
<organism evidence="3 4">
    <name type="scientific">Microvirga subterranea</name>
    <dbReference type="NCBI Taxonomy" id="186651"/>
    <lineage>
        <taxon>Bacteria</taxon>
        <taxon>Pseudomonadati</taxon>
        <taxon>Pseudomonadota</taxon>
        <taxon>Alphaproteobacteria</taxon>
        <taxon>Hyphomicrobiales</taxon>
        <taxon>Methylobacteriaceae</taxon>
        <taxon>Microvirga</taxon>
    </lineage>
</organism>
<dbReference type="RefSeq" id="WP_114770652.1">
    <property type="nucleotide sequence ID" value="NZ_QQBB01000005.1"/>
</dbReference>
<dbReference type="SFLD" id="SFLDS00019">
    <property type="entry name" value="Glutathione_Transferase_(cytos"/>
    <property type="match status" value="1"/>
</dbReference>
<dbReference type="Gene3D" id="3.40.30.10">
    <property type="entry name" value="Glutaredoxin"/>
    <property type="match status" value="1"/>
</dbReference>
<evidence type="ECO:0000259" key="2">
    <source>
        <dbReference type="PROSITE" id="PS50405"/>
    </source>
</evidence>
<name>A0A370HKN9_9HYPH</name>
<dbReference type="InterPro" id="IPR036249">
    <property type="entry name" value="Thioredoxin-like_sf"/>
</dbReference>
<evidence type="ECO:0000313" key="3">
    <source>
        <dbReference type="EMBL" id="RDI58631.1"/>
    </source>
</evidence>
<dbReference type="Gene3D" id="1.20.1050.10">
    <property type="match status" value="1"/>
</dbReference>
<protein>
    <submittedName>
        <fullName evidence="3">Glutathione S-transferase/RNA polymerase-associated protein</fullName>
    </submittedName>
</protein>
<reference evidence="3 4" key="1">
    <citation type="submission" date="2018-07" db="EMBL/GenBank/DDBJ databases">
        <title>Genomic Encyclopedia of Type Strains, Phase IV (KMG-IV): sequencing the most valuable type-strain genomes for metagenomic binning, comparative biology and taxonomic classification.</title>
        <authorList>
            <person name="Goeker M."/>
        </authorList>
    </citation>
    <scope>NUCLEOTIDE SEQUENCE [LARGE SCALE GENOMIC DNA]</scope>
    <source>
        <strain evidence="3 4">DSM 14364</strain>
    </source>
</reference>
<dbReference type="SUPFAM" id="SSF52833">
    <property type="entry name" value="Thioredoxin-like"/>
    <property type="match status" value="1"/>
</dbReference>
<dbReference type="Proteomes" id="UP000254925">
    <property type="component" value="Unassembled WGS sequence"/>
</dbReference>
<dbReference type="InterPro" id="IPR004045">
    <property type="entry name" value="Glutathione_S-Trfase_N"/>
</dbReference>
<dbReference type="PANTHER" id="PTHR44051:SF8">
    <property type="entry name" value="GLUTATHIONE S-TRANSFERASE GSTA"/>
    <property type="match status" value="1"/>
</dbReference>
<comment type="caution">
    <text evidence="3">The sequence shown here is derived from an EMBL/GenBank/DDBJ whole genome shotgun (WGS) entry which is preliminary data.</text>
</comment>
<dbReference type="SUPFAM" id="SSF47616">
    <property type="entry name" value="GST C-terminal domain-like"/>
    <property type="match status" value="1"/>
</dbReference>
<accession>A0A370HKN9</accession>
<dbReference type="Pfam" id="PF00043">
    <property type="entry name" value="GST_C"/>
    <property type="match status" value="1"/>
</dbReference>
<keyword evidence="3" id="KW-0808">Transferase</keyword>
<dbReference type="InterPro" id="IPR040079">
    <property type="entry name" value="Glutathione_S-Trfase"/>
</dbReference>
<dbReference type="GO" id="GO:0016740">
    <property type="term" value="F:transferase activity"/>
    <property type="evidence" value="ECO:0007669"/>
    <property type="project" value="UniProtKB-KW"/>
</dbReference>
<dbReference type="OrthoDB" id="9782992at2"/>
<sequence>MKLYSGPLSLFSRKVEIALDEKGLAFERVMVPFNQIVGYSPKHPDVVAANPKAQVPVLVDGDLTLYDSTVILEYLEDAYPEPPLFPRLANERAACRLLDLFADEVMLVPIRAFMHRTGPRPDDPQKWEALEAKAREAGAVIERHFAQLETTLGEKPFLCGDLSAADIAAFMSVLFTQRLGGPPLSRHRALSAWFDRLSARPAFARAWAGIVAADRELSAPVEGAYGGSAPAFTVPAAK</sequence>
<dbReference type="SFLD" id="SFLDG00358">
    <property type="entry name" value="Main_(cytGST)"/>
    <property type="match status" value="1"/>
</dbReference>
<evidence type="ECO:0000313" key="4">
    <source>
        <dbReference type="Proteomes" id="UP000254925"/>
    </source>
</evidence>
<dbReference type="AlphaFoldDB" id="A0A370HKN9"/>
<feature type="domain" description="GST N-terminal" evidence="1">
    <location>
        <begin position="1"/>
        <end position="83"/>
    </location>
</feature>
<gene>
    <name evidence="3" type="ORF">DES45_105154</name>
</gene>
<dbReference type="PROSITE" id="PS50404">
    <property type="entry name" value="GST_NTER"/>
    <property type="match status" value="1"/>
</dbReference>
<dbReference type="InterPro" id="IPR010987">
    <property type="entry name" value="Glutathione-S-Trfase_C-like"/>
</dbReference>
<dbReference type="CDD" id="cd00570">
    <property type="entry name" value="GST_N_family"/>
    <property type="match status" value="1"/>
</dbReference>